<sequence length="80" mass="8687">MSEPAKILRAAIEAYICGDYDSPRSHRPNPCQHGVEYYVTCEQCIDAHFMKALDAASGMDAAKGGRDRNGLDPKDDSPSA</sequence>
<evidence type="ECO:0000313" key="3">
    <source>
        <dbReference type="Proteomes" id="UP000009081"/>
    </source>
</evidence>
<name>C5B195_METEA</name>
<dbReference type="OrthoDB" id="9998376at2"/>
<feature type="region of interest" description="Disordered" evidence="1">
    <location>
        <begin position="59"/>
        <end position="80"/>
    </location>
</feature>
<gene>
    <name evidence="2" type="ordered locus">MexAM1_META1p4022</name>
</gene>
<dbReference type="AlphaFoldDB" id="C5B195"/>
<evidence type="ECO:0000313" key="2">
    <source>
        <dbReference type="EMBL" id="ACS41696.1"/>
    </source>
</evidence>
<dbReference type="RefSeq" id="WP_015857208.1">
    <property type="nucleotide sequence ID" value="NC_012808.1"/>
</dbReference>
<evidence type="ECO:0000256" key="1">
    <source>
        <dbReference type="SAM" id="MobiDB-lite"/>
    </source>
</evidence>
<dbReference type="Proteomes" id="UP000009081">
    <property type="component" value="Chromosome"/>
</dbReference>
<dbReference type="EMBL" id="CP001510">
    <property type="protein sequence ID" value="ACS41696.1"/>
    <property type="molecule type" value="Genomic_DNA"/>
</dbReference>
<dbReference type="KEGG" id="mea:Mex_1p4022"/>
<organism evidence="2 3">
    <name type="scientific">Methylorubrum extorquens (strain ATCC 14718 / DSM 1338 / JCM 2805 / NCIMB 9133 / AM1)</name>
    <name type="common">Methylobacterium extorquens</name>
    <dbReference type="NCBI Taxonomy" id="272630"/>
    <lineage>
        <taxon>Bacteria</taxon>
        <taxon>Pseudomonadati</taxon>
        <taxon>Pseudomonadota</taxon>
        <taxon>Alphaproteobacteria</taxon>
        <taxon>Hyphomicrobiales</taxon>
        <taxon>Methylobacteriaceae</taxon>
        <taxon>Methylorubrum</taxon>
    </lineage>
</organism>
<keyword evidence="3" id="KW-1185">Reference proteome</keyword>
<feature type="compositionally biased region" description="Basic and acidic residues" evidence="1">
    <location>
        <begin position="63"/>
        <end position="80"/>
    </location>
</feature>
<proteinExistence type="predicted"/>
<dbReference type="HOGENOM" id="CLU_2585618_0_0_5"/>
<reference evidence="2 3" key="1">
    <citation type="journal article" date="2009" name="PLoS ONE">
        <title>Methylobacterium genome sequences: a reference blueprint to investigate microbial metabolism of C1 compounds from natural and industrial sources.</title>
        <authorList>
            <person name="Vuilleumier S."/>
            <person name="Chistoserdova L."/>
            <person name="Lee M.-C."/>
            <person name="Bringel F."/>
            <person name="Lajus A."/>
            <person name="Zhou Y."/>
            <person name="Gourion B."/>
            <person name="Barbe V."/>
            <person name="Chang J."/>
            <person name="Cruveiller S."/>
            <person name="Dossat C."/>
            <person name="Gillett W."/>
            <person name="Gruffaz C."/>
            <person name="Haugen E."/>
            <person name="Hourcade E."/>
            <person name="Levy R."/>
            <person name="Mangenot S."/>
            <person name="Muller E."/>
            <person name="Nadalig T."/>
            <person name="Pagni M."/>
            <person name="Penny C."/>
            <person name="Peyraud R."/>
            <person name="Robinson D.G."/>
            <person name="Roche D."/>
            <person name="Rouy Z."/>
            <person name="Saenampechek C."/>
            <person name="Salvignol G."/>
            <person name="Vallenet D."/>
            <person name="Wu Z."/>
            <person name="Marx C.J."/>
            <person name="Vorholt J.A."/>
            <person name="Olson M.V."/>
            <person name="Kaul R."/>
            <person name="Weissenbach J."/>
            <person name="Medigue C."/>
            <person name="Lidstrom M.E."/>
        </authorList>
    </citation>
    <scope>NUCLEOTIDE SEQUENCE [LARGE SCALE GENOMIC DNA]</scope>
    <source>
        <strain evidence="3">ATCC 14718 / DSM 1338 / JCM 2805 / NCIMB 9133 / AM1</strain>
    </source>
</reference>
<dbReference type="STRING" id="272630.MexAM1_META1p4022"/>
<accession>C5B195</accession>
<protein>
    <submittedName>
        <fullName evidence="2">Uncharacterized protein</fullName>
    </submittedName>
</protein>